<dbReference type="InterPro" id="IPR008271">
    <property type="entry name" value="Ser/Thr_kinase_AS"/>
</dbReference>
<evidence type="ECO:0000259" key="7">
    <source>
        <dbReference type="PROSITE" id="PS50948"/>
    </source>
</evidence>
<dbReference type="InterPro" id="IPR000719">
    <property type="entry name" value="Prot_kinase_dom"/>
</dbReference>
<keyword evidence="9" id="KW-1185">Reference proteome</keyword>
<dbReference type="EMBL" id="KI535697">
    <property type="protein sequence ID" value="ESR65287.1"/>
    <property type="molecule type" value="Genomic_DNA"/>
</dbReference>
<dbReference type="Pfam" id="PF00954">
    <property type="entry name" value="S_locus_glycop"/>
    <property type="match status" value="1"/>
</dbReference>
<dbReference type="PANTHER" id="PTHR32444:SF118">
    <property type="entry name" value="OS09G0551150 PROTEIN"/>
    <property type="match status" value="1"/>
</dbReference>
<dbReference type="SUPFAM" id="SSF56112">
    <property type="entry name" value="Protein kinase-like (PK-like)"/>
    <property type="match status" value="1"/>
</dbReference>
<dbReference type="CDD" id="cd00028">
    <property type="entry name" value="B_lectin"/>
    <property type="match status" value="1"/>
</dbReference>
<sequence>MAILPCFSIFCSLIFFLSMKVSLAADTVIPASFIRDGEKLVSSSQRFELGFFSPGKSKSRYLGIWFRKVPDTVVWVANRDRPISDHNAVLTISNNGKLVLLNQTNGTIWSTNASSEVKNHVAQLRDDGNLVIRDNSSVNTTENYLWQSFDYPTDTLLQDMKMGWDLKNRRERYLSSWRSDDDPSPGKFTNRLDIHVLPKMCTFNGSVKYTCTGEWTGDGFVSALSNTNFLYKQFLVENQDEISYWYEPYNRPSIMTLKLSPSGFVTRQLWNEDSNEWDELFSIPDDYCGKYGYCGANTICGPDQKPMCQCLEGFRLKSQFNQTGPIKCERSHSSECIKGDQFIKLDNIKAPDFIEVSLNQSMNLQQCAAECLKNCTCKAYANSNVTEGSGCLMWFGELLDASRPIRNFTGQSVYLRQPASGPDKSKDSWLPLFSLASVAAATENFSMECKLGEGGFGPVYKGRLLNGEEVAVKRLSSQSGQGLEEFKNEMLLIAKLQHRNLVRILGCCIEQGEKILILEYMPNKSLDVFLFDPTKKRLLGWQARIGIIEGIAQGLLYLHHYSRFRIIHRDLKASNVLLDRDMNPKISDFGLARMFGGDELQGNTKRIVGT</sequence>
<dbReference type="EMBL" id="KI535697">
    <property type="protein sequence ID" value="ESR65288.1"/>
    <property type="molecule type" value="Genomic_DNA"/>
</dbReference>
<dbReference type="Pfam" id="PF01453">
    <property type="entry name" value="B_lectin"/>
    <property type="match status" value="1"/>
</dbReference>
<dbReference type="PANTHER" id="PTHR32444">
    <property type="entry name" value="BULB-TYPE LECTIN DOMAIN-CONTAINING PROTEIN"/>
    <property type="match status" value="1"/>
</dbReference>
<dbReference type="Gene3D" id="1.10.510.10">
    <property type="entry name" value="Transferase(Phosphotransferase) domain 1"/>
    <property type="match status" value="1"/>
</dbReference>
<keyword evidence="2" id="KW-1015">Disulfide bond</keyword>
<feature type="signal peptide" evidence="4">
    <location>
        <begin position="1"/>
        <end position="24"/>
    </location>
</feature>
<feature type="domain" description="Protein kinase" evidence="5">
    <location>
        <begin position="445"/>
        <end position="610"/>
    </location>
</feature>
<evidence type="ECO:0000259" key="5">
    <source>
        <dbReference type="PROSITE" id="PS50011"/>
    </source>
</evidence>
<dbReference type="InParanoid" id="V4UGS8"/>
<evidence type="ECO:0000313" key="8">
    <source>
        <dbReference type="EMBL" id="ESR65287.1"/>
    </source>
</evidence>
<feature type="domain" description="Bulb-type lectin" evidence="6">
    <location>
        <begin position="25"/>
        <end position="145"/>
    </location>
</feature>
<keyword evidence="1 4" id="KW-0732">Signal</keyword>
<dbReference type="SMART" id="SM00473">
    <property type="entry name" value="PAN_AP"/>
    <property type="match status" value="1"/>
</dbReference>
<accession>V4UGS8</accession>
<dbReference type="Pfam" id="PF08276">
    <property type="entry name" value="PAN_2"/>
    <property type="match status" value="1"/>
</dbReference>
<evidence type="ECO:0000256" key="1">
    <source>
        <dbReference type="ARBA" id="ARBA00022729"/>
    </source>
</evidence>
<dbReference type="InterPro" id="IPR036426">
    <property type="entry name" value="Bulb-type_lectin_dom_sf"/>
</dbReference>
<dbReference type="Proteomes" id="UP000030687">
    <property type="component" value="Unassembled WGS sequence"/>
</dbReference>
<dbReference type="FunFam" id="3.30.200.20:FF:000951">
    <property type="entry name" value="Uncharacterized protein"/>
    <property type="match status" value="1"/>
</dbReference>
<dbReference type="InterPro" id="IPR001245">
    <property type="entry name" value="Ser-Thr/Tyr_kinase_cat_dom"/>
</dbReference>
<evidence type="ECO:0008006" key="10">
    <source>
        <dbReference type="Google" id="ProtNLM"/>
    </source>
</evidence>
<organism evidence="8 9">
    <name type="scientific">Citrus clementina</name>
    <name type="common">Clementine</name>
    <name type="synonym">Citrus deliciosa x Citrus sinensis</name>
    <dbReference type="NCBI Taxonomy" id="85681"/>
    <lineage>
        <taxon>Eukaryota</taxon>
        <taxon>Viridiplantae</taxon>
        <taxon>Streptophyta</taxon>
        <taxon>Embryophyta</taxon>
        <taxon>Tracheophyta</taxon>
        <taxon>Spermatophyta</taxon>
        <taxon>Magnoliopsida</taxon>
        <taxon>eudicotyledons</taxon>
        <taxon>Gunneridae</taxon>
        <taxon>Pentapetalae</taxon>
        <taxon>rosids</taxon>
        <taxon>malvids</taxon>
        <taxon>Sapindales</taxon>
        <taxon>Rutaceae</taxon>
        <taxon>Aurantioideae</taxon>
        <taxon>Citrus</taxon>
    </lineage>
</organism>
<dbReference type="SMART" id="SM00220">
    <property type="entry name" value="S_TKc"/>
    <property type="match status" value="1"/>
</dbReference>
<evidence type="ECO:0000256" key="4">
    <source>
        <dbReference type="SAM" id="SignalP"/>
    </source>
</evidence>
<dbReference type="SUPFAM" id="SSF51110">
    <property type="entry name" value="alpha-D-mannose-specific plant lectins"/>
    <property type="match status" value="1"/>
</dbReference>
<feature type="domain" description="Apple" evidence="7">
    <location>
        <begin position="336"/>
        <end position="418"/>
    </location>
</feature>
<dbReference type="FunFam" id="2.90.10.10:FF:000001">
    <property type="entry name" value="G-type lectin S-receptor-like serine/threonine-protein kinase"/>
    <property type="match status" value="1"/>
</dbReference>
<dbReference type="PROSITE" id="PS50927">
    <property type="entry name" value="BULB_LECTIN"/>
    <property type="match status" value="1"/>
</dbReference>
<dbReference type="InterPro" id="IPR003609">
    <property type="entry name" value="Pan_app"/>
</dbReference>
<dbReference type="AlphaFoldDB" id="V4UGS8"/>
<name>V4UGS8_CITCL</name>
<dbReference type="Gene3D" id="3.30.200.20">
    <property type="entry name" value="Phosphorylase Kinase, domain 1"/>
    <property type="match status" value="1"/>
</dbReference>
<evidence type="ECO:0000256" key="2">
    <source>
        <dbReference type="ARBA" id="ARBA00023157"/>
    </source>
</evidence>
<dbReference type="Gramene" id="ESR65288">
    <property type="protein sequence ID" value="ESR65288"/>
    <property type="gene ID" value="CICLE_v10007779mg"/>
</dbReference>
<feature type="chain" id="PRO_5015102048" description="Non-specific serine/threonine protein kinase" evidence="4">
    <location>
        <begin position="25"/>
        <end position="610"/>
    </location>
</feature>
<gene>
    <name evidence="8" type="ORF">CICLE_v10007779mg</name>
</gene>
<dbReference type="Gramene" id="ESR65287">
    <property type="protein sequence ID" value="ESR65287"/>
    <property type="gene ID" value="CICLE_v10007779mg"/>
</dbReference>
<keyword evidence="3" id="KW-0325">Glycoprotein</keyword>
<dbReference type="CDD" id="cd01098">
    <property type="entry name" value="PAN_AP_plant"/>
    <property type="match status" value="1"/>
</dbReference>
<dbReference type="PROSITE" id="PS50948">
    <property type="entry name" value="PAN"/>
    <property type="match status" value="1"/>
</dbReference>
<dbReference type="InterPro" id="IPR001480">
    <property type="entry name" value="Bulb-type_lectin_dom"/>
</dbReference>
<proteinExistence type="predicted"/>
<dbReference type="KEGG" id="cic:CICLE_v10007779mg"/>
<protein>
    <recommendedName>
        <fullName evidence="10">Non-specific serine/threonine protein kinase</fullName>
    </recommendedName>
</protein>
<dbReference type="Pfam" id="PF07714">
    <property type="entry name" value="PK_Tyr_Ser-Thr"/>
    <property type="match status" value="1"/>
</dbReference>
<dbReference type="GO" id="GO:0048544">
    <property type="term" value="P:recognition of pollen"/>
    <property type="evidence" value="ECO:0007669"/>
    <property type="project" value="InterPro"/>
</dbReference>
<dbReference type="PROSITE" id="PS50011">
    <property type="entry name" value="PROTEIN_KINASE_DOM"/>
    <property type="match status" value="1"/>
</dbReference>
<evidence type="ECO:0000256" key="3">
    <source>
        <dbReference type="ARBA" id="ARBA00023180"/>
    </source>
</evidence>
<dbReference type="SMART" id="SM00108">
    <property type="entry name" value="B_lectin"/>
    <property type="match status" value="1"/>
</dbReference>
<dbReference type="FunFam" id="1.10.510.10:FF:001019">
    <property type="entry name" value="G-type lectin S-receptor-like serine/threonine-protein kinase B120"/>
    <property type="match status" value="1"/>
</dbReference>
<reference evidence="8 9" key="1">
    <citation type="submission" date="2013-10" db="EMBL/GenBank/DDBJ databases">
        <authorList>
            <consortium name="International Citrus Genome Consortium"/>
            <person name="Jenkins J."/>
            <person name="Schmutz J."/>
            <person name="Prochnik S."/>
            <person name="Rokhsar D."/>
            <person name="Gmitter F."/>
            <person name="Ollitrault P."/>
            <person name="Machado M."/>
            <person name="Talon M."/>
            <person name="Wincker P."/>
            <person name="Jaillon O."/>
            <person name="Morgante M."/>
        </authorList>
    </citation>
    <scope>NUCLEOTIDE SEQUENCE</scope>
    <source>
        <strain evidence="9">cv. Clemenules</strain>
    </source>
</reference>
<dbReference type="PROSITE" id="PS00108">
    <property type="entry name" value="PROTEIN_KINASE_ST"/>
    <property type="match status" value="1"/>
</dbReference>
<dbReference type="Gene3D" id="2.90.10.10">
    <property type="entry name" value="Bulb-type lectin domain"/>
    <property type="match status" value="1"/>
</dbReference>
<dbReference type="GO" id="GO:0005524">
    <property type="term" value="F:ATP binding"/>
    <property type="evidence" value="ECO:0007669"/>
    <property type="project" value="InterPro"/>
</dbReference>
<dbReference type="InterPro" id="IPR000858">
    <property type="entry name" value="S_locus_glycoprot_dom"/>
</dbReference>
<evidence type="ECO:0000259" key="6">
    <source>
        <dbReference type="PROSITE" id="PS50927"/>
    </source>
</evidence>
<dbReference type="GO" id="GO:0004672">
    <property type="term" value="F:protein kinase activity"/>
    <property type="evidence" value="ECO:0007669"/>
    <property type="project" value="InterPro"/>
</dbReference>
<evidence type="ECO:0000313" key="9">
    <source>
        <dbReference type="Proteomes" id="UP000030687"/>
    </source>
</evidence>
<dbReference type="InterPro" id="IPR011009">
    <property type="entry name" value="Kinase-like_dom_sf"/>
</dbReference>